<dbReference type="EMBL" id="AEIG01000048">
    <property type="protein sequence ID" value="EGG29512.1"/>
    <property type="molecule type" value="Genomic_DNA"/>
</dbReference>
<gene>
    <name evidence="8" type="ORF">IMCC3088_1706</name>
</gene>
<dbReference type="PRINTS" id="PR00160">
    <property type="entry name" value="GLUTAREDOXIN"/>
</dbReference>
<keyword evidence="9" id="KW-1185">Reference proteome</keyword>
<dbReference type="PANTHER" id="PTHR45694:SF18">
    <property type="entry name" value="GLUTAREDOXIN-1-RELATED"/>
    <property type="match status" value="1"/>
</dbReference>
<reference evidence="8 9" key="1">
    <citation type="journal article" date="2011" name="J. Bacteriol.">
        <title>Genome sequence of strain IMCC3088, a proteorhodopsin-containing marine bacterium belonging to the OM60/NOR5 clade.</title>
        <authorList>
            <person name="Jang Y."/>
            <person name="Oh H.M."/>
            <person name="Kang I."/>
            <person name="Lee K."/>
            <person name="Yang S.J."/>
            <person name="Cho J.C."/>
        </authorList>
    </citation>
    <scope>NUCLEOTIDE SEQUENCE [LARGE SCALE GENOMIC DNA]</scope>
    <source>
        <strain evidence="8 9">IMCC3088</strain>
    </source>
</reference>
<keyword evidence="6" id="KW-0963">Cytoplasm</keyword>
<feature type="domain" description="Glutaredoxin" evidence="7">
    <location>
        <begin position="17"/>
        <end position="76"/>
    </location>
</feature>
<evidence type="ECO:0000256" key="2">
    <source>
        <dbReference type="ARBA" id="ARBA00022448"/>
    </source>
</evidence>
<sequence>MGRVAIASGHQVMTPEVVIYTTRFCPYCIRAKHLLNAKNIRYKEIAVDGDPQLRQEMTRKAGRTSVPQIWIGSTHIGGYDDMAALERAGKLDTFFN</sequence>
<dbReference type="PROSITE" id="PS00195">
    <property type="entry name" value="GLUTAREDOXIN_1"/>
    <property type="match status" value="1"/>
</dbReference>
<dbReference type="GO" id="GO:0045454">
    <property type="term" value="P:cell redox homeostasis"/>
    <property type="evidence" value="ECO:0007669"/>
    <property type="project" value="InterPro"/>
</dbReference>
<evidence type="ECO:0000313" key="8">
    <source>
        <dbReference type="EMBL" id="EGG29512.1"/>
    </source>
</evidence>
<dbReference type="STRING" id="2518989.IMCC3088_1706"/>
<dbReference type="CDD" id="cd03418">
    <property type="entry name" value="GRX_GRXb_1_3_like"/>
    <property type="match status" value="1"/>
</dbReference>
<evidence type="ECO:0000256" key="3">
    <source>
        <dbReference type="ARBA" id="ARBA00022982"/>
    </source>
</evidence>
<dbReference type="AlphaFoldDB" id="F3L2D9"/>
<dbReference type="GO" id="GO:0034599">
    <property type="term" value="P:cellular response to oxidative stress"/>
    <property type="evidence" value="ECO:0007669"/>
    <property type="project" value="TreeGrafter"/>
</dbReference>
<evidence type="ECO:0000313" key="9">
    <source>
        <dbReference type="Proteomes" id="UP000005615"/>
    </source>
</evidence>
<proteinExistence type="inferred from homology"/>
<keyword evidence="3 6" id="KW-0249">Electron transport</keyword>
<dbReference type="InterPro" id="IPR011900">
    <property type="entry name" value="GRX_bact"/>
</dbReference>
<dbReference type="InterPro" id="IPR002109">
    <property type="entry name" value="Glutaredoxin"/>
</dbReference>
<dbReference type="SUPFAM" id="SSF52833">
    <property type="entry name" value="Thioredoxin-like"/>
    <property type="match status" value="1"/>
</dbReference>
<dbReference type="Gene3D" id="3.40.30.10">
    <property type="entry name" value="Glutaredoxin"/>
    <property type="match status" value="1"/>
</dbReference>
<name>F3L2D9_9GAMM</name>
<dbReference type="GO" id="GO:0005737">
    <property type="term" value="C:cytoplasm"/>
    <property type="evidence" value="ECO:0007669"/>
    <property type="project" value="TreeGrafter"/>
</dbReference>
<dbReference type="GO" id="GO:0015038">
    <property type="term" value="F:glutathione disulfide oxidoreductase activity"/>
    <property type="evidence" value="ECO:0007669"/>
    <property type="project" value="UniProtKB-UniRule"/>
</dbReference>
<dbReference type="InterPro" id="IPR011767">
    <property type="entry name" value="GLR_AS"/>
</dbReference>
<organism evidence="8 9">
    <name type="scientific">Aequoribacter fuscus</name>
    <dbReference type="NCBI Taxonomy" id="2518989"/>
    <lineage>
        <taxon>Bacteria</taxon>
        <taxon>Pseudomonadati</taxon>
        <taxon>Pseudomonadota</taxon>
        <taxon>Gammaproteobacteria</taxon>
        <taxon>Cellvibrionales</taxon>
        <taxon>Halieaceae</taxon>
        <taxon>Aequoribacter</taxon>
    </lineage>
</organism>
<dbReference type="NCBIfam" id="TIGR02181">
    <property type="entry name" value="GRX_bact"/>
    <property type="match status" value="1"/>
</dbReference>
<dbReference type="InterPro" id="IPR014025">
    <property type="entry name" value="Glutaredoxin_subgr"/>
</dbReference>
<dbReference type="PANTHER" id="PTHR45694">
    <property type="entry name" value="GLUTAREDOXIN 2"/>
    <property type="match status" value="1"/>
</dbReference>
<evidence type="ECO:0000259" key="7">
    <source>
        <dbReference type="Pfam" id="PF00462"/>
    </source>
</evidence>
<dbReference type="InterPro" id="IPR036249">
    <property type="entry name" value="Thioredoxin-like_sf"/>
</dbReference>
<keyword evidence="4" id="KW-1015">Disulfide bond</keyword>
<accession>F3L2D9</accession>
<comment type="similarity">
    <text evidence="1 6">Belongs to the glutaredoxin family.</text>
</comment>
<comment type="function">
    <text evidence="6">Has a glutathione-disulfide oxidoreductase activity in the presence of NADPH and glutathione reductase. Reduces low molecular weight disulfides and proteins.</text>
</comment>
<dbReference type="Pfam" id="PF00462">
    <property type="entry name" value="Glutaredoxin"/>
    <property type="match status" value="1"/>
</dbReference>
<evidence type="ECO:0000256" key="1">
    <source>
        <dbReference type="ARBA" id="ARBA00007787"/>
    </source>
</evidence>
<dbReference type="eggNOG" id="COG0695">
    <property type="taxonomic scope" value="Bacteria"/>
</dbReference>
<keyword evidence="5 6" id="KW-0676">Redox-active center</keyword>
<evidence type="ECO:0000256" key="6">
    <source>
        <dbReference type="RuleBase" id="RU364065"/>
    </source>
</evidence>
<comment type="caution">
    <text evidence="8">The sequence shown here is derived from an EMBL/GenBank/DDBJ whole genome shotgun (WGS) entry which is preliminary data.</text>
</comment>
<evidence type="ECO:0000256" key="5">
    <source>
        <dbReference type="ARBA" id="ARBA00023284"/>
    </source>
</evidence>
<keyword evidence="2 6" id="KW-0813">Transport</keyword>
<dbReference type="Proteomes" id="UP000005615">
    <property type="component" value="Unassembled WGS sequence"/>
</dbReference>
<dbReference type="PROSITE" id="PS51354">
    <property type="entry name" value="GLUTAREDOXIN_2"/>
    <property type="match status" value="1"/>
</dbReference>
<evidence type="ECO:0000256" key="4">
    <source>
        <dbReference type="ARBA" id="ARBA00023157"/>
    </source>
</evidence>
<protein>
    <recommendedName>
        <fullName evidence="6">Glutaredoxin</fullName>
    </recommendedName>
</protein>